<dbReference type="AlphaFoldDB" id="A0A1M6MA48"/>
<dbReference type="EMBL" id="FQYX01000039">
    <property type="protein sequence ID" value="SHJ80301.1"/>
    <property type="molecule type" value="Genomic_DNA"/>
</dbReference>
<evidence type="ECO:0000313" key="2">
    <source>
        <dbReference type="Proteomes" id="UP000184231"/>
    </source>
</evidence>
<dbReference type="Proteomes" id="UP000184231">
    <property type="component" value="Unassembled WGS sequence"/>
</dbReference>
<sequence>MIKKYFRNQDSINSEIILIATEISNTINGWLSNDYYEKVSIGENCNSSWYLKETGNKNASYPYDWIFSSGEIITHTIKDEFKSFLNKDMIFHIKKNKAGHSLYHSNLFNHRNPLKSDKDYYYYERGVERFLKLLKDQEKSILFVCTVIQEKEKRLDWTNGFDRDFKLPINQGLDSFTETIKLIQSINNNVKFIFINQLTEGKINLEVTTINSDFIWIDFCSEGANSGVQYRNKFDDLIMKIIYQGMYQENDLHQSV</sequence>
<accession>A0A1M6MA48</accession>
<dbReference type="RefSeq" id="WP_178338906.1">
    <property type="nucleotide sequence ID" value="NZ_FQYX01000039.1"/>
</dbReference>
<name>A0A1M6MA48_9FLAO</name>
<keyword evidence="2" id="KW-1185">Reference proteome</keyword>
<dbReference type="STRING" id="558155.SAMN04487911_13911"/>
<dbReference type="InterPro" id="IPR014903">
    <property type="entry name" value="DUF1796"/>
</dbReference>
<protein>
    <submittedName>
        <fullName evidence="1">Putative papain-like cysteine peptidase</fullName>
    </submittedName>
</protein>
<reference evidence="1 2" key="1">
    <citation type="submission" date="2016-11" db="EMBL/GenBank/DDBJ databases">
        <authorList>
            <person name="Jaros S."/>
            <person name="Januszkiewicz K."/>
            <person name="Wedrychowicz H."/>
        </authorList>
    </citation>
    <scope>NUCLEOTIDE SEQUENCE [LARGE SCALE GENOMIC DNA]</scope>
    <source>
        <strain evidence="1 2">CGMCC 1.8863</strain>
    </source>
</reference>
<gene>
    <name evidence="1" type="ORF">SAMN04487911_13911</name>
</gene>
<dbReference type="Pfam" id="PF08795">
    <property type="entry name" value="DUF1796"/>
    <property type="match status" value="1"/>
</dbReference>
<proteinExistence type="predicted"/>
<organism evidence="1 2">
    <name type="scientific">Arenibacter nanhaiticus</name>
    <dbReference type="NCBI Taxonomy" id="558155"/>
    <lineage>
        <taxon>Bacteria</taxon>
        <taxon>Pseudomonadati</taxon>
        <taxon>Bacteroidota</taxon>
        <taxon>Flavobacteriia</taxon>
        <taxon>Flavobacteriales</taxon>
        <taxon>Flavobacteriaceae</taxon>
        <taxon>Arenibacter</taxon>
    </lineage>
</organism>
<evidence type="ECO:0000313" key="1">
    <source>
        <dbReference type="EMBL" id="SHJ80301.1"/>
    </source>
</evidence>